<accession>A0A060H7D5</accession>
<evidence type="ECO:0000313" key="4">
    <source>
        <dbReference type="Proteomes" id="UP000027215"/>
    </source>
</evidence>
<organism evidence="2 4">
    <name type="scientific">Xylella fastidiosa subsp. sandyi Ann-1</name>
    <dbReference type="NCBI Taxonomy" id="155920"/>
    <lineage>
        <taxon>Bacteria</taxon>
        <taxon>Pseudomonadati</taxon>
        <taxon>Pseudomonadota</taxon>
        <taxon>Gammaproteobacteria</taxon>
        <taxon>Lysobacterales</taxon>
        <taxon>Lysobacteraceae</taxon>
        <taxon>Xylella</taxon>
    </lineage>
</organism>
<protein>
    <submittedName>
        <fullName evidence="2">Uncharacterized protein</fullName>
    </submittedName>
</protein>
<dbReference type="Proteomes" id="UP000027215">
    <property type="component" value="Chromosome"/>
</dbReference>
<proteinExistence type="predicted"/>
<dbReference type="EMBL" id="CP006696">
    <property type="protein sequence ID" value="AIC11235.1"/>
    <property type="molecule type" value="Genomic_DNA"/>
</dbReference>
<gene>
    <name evidence="2" type="ORF">D934_06585</name>
    <name evidence="3" type="ORF">D934_08470</name>
</gene>
<evidence type="ECO:0000313" key="3">
    <source>
        <dbReference type="EMBL" id="AIC11368.1"/>
    </source>
</evidence>
<dbReference type="KEGG" id="xfs:D934_06585"/>
<feature type="region of interest" description="Disordered" evidence="1">
    <location>
        <begin position="143"/>
        <end position="180"/>
    </location>
</feature>
<dbReference type="AlphaFoldDB" id="A0A060H7D5"/>
<dbReference type="HOGENOM" id="CLU_890482_0_0_6"/>
<dbReference type="PATRIC" id="fig|155920.8.peg.1537"/>
<dbReference type="KEGG" id="xfs:D934_08470"/>
<sequence>MPSRLLREGILSSERVNALDFPAEVFYRRLMSKVDDHGLYDARPSMLRASLYPLKVDRVREADISRWIAACEKAGLIALYDEDGKPYLQMLDTRWQARSEPKFPLPPTARSGVQISTDANNCKQVKTAVHLVVVEDEDDKNNKIPNGILSASLDSEAPDIGEEHQNQKKPALGEKPPSGDRIPYQAIVDAFNATMTELPKVREMTPKRRTLIRSAWQASPQRRSLGFFQAYLDECQEDPFLNGTGPYKPPDWRPSFDYLMKNEVVTKVFETAIDREERCQ</sequence>
<dbReference type="RefSeq" id="WP_020853092.1">
    <property type="nucleotide sequence ID" value="NZ_CP006696.1"/>
</dbReference>
<reference evidence="2 4" key="1">
    <citation type="submission" date="2013-08" db="EMBL/GenBank/DDBJ databases">
        <authorList>
            <person name="Stouthamer R."/>
            <person name="Nunney L."/>
        </authorList>
    </citation>
    <scope>NUCLEOTIDE SEQUENCE [LARGE SCALE GENOMIC DNA]</scope>
    <source>
        <strain evidence="4">ann-1</strain>
        <strain evidence="2">Ann-1</strain>
    </source>
</reference>
<dbReference type="EMBL" id="CP006696">
    <property type="protein sequence ID" value="AIC11368.1"/>
    <property type="molecule type" value="Genomic_DNA"/>
</dbReference>
<name>A0A060H7D5_XYLFS</name>
<evidence type="ECO:0000256" key="1">
    <source>
        <dbReference type="SAM" id="MobiDB-lite"/>
    </source>
</evidence>
<evidence type="ECO:0000313" key="2">
    <source>
        <dbReference type="EMBL" id="AIC11235.1"/>
    </source>
</evidence>